<dbReference type="NCBIfam" id="NF047421">
    <property type="entry name" value="YfmH_fam"/>
    <property type="match status" value="1"/>
</dbReference>
<dbReference type="Gene3D" id="3.30.830.10">
    <property type="entry name" value="Metalloenzyme, LuxS/M16 peptidase-like"/>
    <property type="match status" value="2"/>
</dbReference>
<dbReference type="InterPro" id="IPR050361">
    <property type="entry name" value="MPP/UQCRC_Complex"/>
</dbReference>
<dbReference type="Pfam" id="PF00675">
    <property type="entry name" value="Peptidase_M16"/>
    <property type="match status" value="1"/>
</dbReference>
<evidence type="ECO:0000259" key="1">
    <source>
        <dbReference type="Pfam" id="PF00675"/>
    </source>
</evidence>
<dbReference type="PANTHER" id="PTHR11851:SF134">
    <property type="entry name" value="ZINC-DEPENDENT PROTEASE"/>
    <property type="match status" value="1"/>
</dbReference>
<dbReference type="InterPro" id="IPR011249">
    <property type="entry name" value="Metalloenz_LuxS/M16"/>
</dbReference>
<evidence type="ECO:0000259" key="2">
    <source>
        <dbReference type="Pfam" id="PF05193"/>
    </source>
</evidence>
<dbReference type="InterPro" id="IPR011765">
    <property type="entry name" value="Pept_M16_N"/>
</dbReference>
<dbReference type="EMBL" id="UHDK01000001">
    <property type="protein sequence ID" value="SUM32810.1"/>
    <property type="molecule type" value="Genomic_DNA"/>
</dbReference>
<proteinExistence type="predicted"/>
<protein>
    <submittedName>
        <fullName evidence="3">Protease</fullName>
    </submittedName>
</protein>
<keyword evidence="3" id="KW-0645">Protease</keyword>
<gene>
    <name evidence="3" type="ORF">NCTC12195_02259</name>
</gene>
<accession>A0A380FGD3</accession>
<keyword evidence="3" id="KW-0378">Hydrolase</keyword>
<feature type="domain" description="Peptidase M16 C-terminal" evidence="2">
    <location>
        <begin position="182"/>
        <end position="362"/>
    </location>
</feature>
<dbReference type="GO" id="GO:0006508">
    <property type="term" value="P:proteolysis"/>
    <property type="evidence" value="ECO:0007669"/>
    <property type="project" value="UniProtKB-KW"/>
</dbReference>
<dbReference type="Pfam" id="PF05193">
    <property type="entry name" value="Peptidase_M16_C"/>
    <property type="match status" value="1"/>
</dbReference>
<dbReference type="SUPFAM" id="SSF63411">
    <property type="entry name" value="LuxS/MPP-like metallohydrolase"/>
    <property type="match status" value="2"/>
</dbReference>
<dbReference type="AlphaFoldDB" id="A0A380FGD3"/>
<evidence type="ECO:0000313" key="3">
    <source>
        <dbReference type="EMBL" id="SUM32810.1"/>
    </source>
</evidence>
<sequence length="452" mass="52686">MKETYYDQIDERVFEAELENGLKVFIIPKAGFQKTFVTYTTQFGSLDNKFKPHGSDTYVTVPDGVAHFLEHKLFENEEEDLFTAFAEDNAQVNAFTSFDRTSYLFSATDNVDRNIKRLLTMVETPYFTKETVDKEKGIIAEEIKMYQEQPGYKVMFNTLKAMYQTHPIRVDIAGSVESIYQITKDDLYLCYETFYHPSNMVLFVVGDVDPEHIYRVVAEHEDMRDKEYQPEIVRDPLIEQEKVSESVVTETMKLQSPRLMLGFKNKVPQNEPSETYVRRDLEMTLFFEMVFGEETDFYQTLLNQDLIDETFGYQFVLEPTYSFSIVTSATQKPDELKALLLTELEHKLGNIEDNDAFELLKKQFIGEFISGLNSPEYIANQYTKLHFEGVSLFDLLDIVESITLESVNETAETCLNLEQMVDQSTGDEIIHESISDWWLWVNWYSDYRTPIV</sequence>
<dbReference type="STRING" id="1293.SH09_06585"/>
<dbReference type="GO" id="GO:0008233">
    <property type="term" value="F:peptidase activity"/>
    <property type="evidence" value="ECO:0007669"/>
    <property type="project" value="UniProtKB-KW"/>
</dbReference>
<dbReference type="Proteomes" id="UP000255277">
    <property type="component" value="Unassembled WGS sequence"/>
</dbReference>
<evidence type="ECO:0000313" key="4">
    <source>
        <dbReference type="Proteomes" id="UP000255277"/>
    </source>
</evidence>
<dbReference type="InterPro" id="IPR007863">
    <property type="entry name" value="Peptidase_M16_C"/>
</dbReference>
<dbReference type="PANTHER" id="PTHR11851">
    <property type="entry name" value="METALLOPROTEASE"/>
    <property type="match status" value="1"/>
</dbReference>
<name>A0A380FGD3_STAGA</name>
<feature type="domain" description="Peptidase M16 N-terminal" evidence="1">
    <location>
        <begin position="63"/>
        <end position="169"/>
    </location>
</feature>
<dbReference type="GO" id="GO:0046872">
    <property type="term" value="F:metal ion binding"/>
    <property type="evidence" value="ECO:0007669"/>
    <property type="project" value="InterPro"/>
</dbReference>
<reference evidence="3 4" key="1">
    <citation type="submission" date="2018-06" db="EMBL/GenBank/DDBJ databases">
        <authorList>
            <consortium name="Pathogen Informatics"/>
            <person name="Doyle S."/>
        </authorList>
    </citation>
    <scope>NUCLEOTIDE SEQUENCE [LARGE SCALE GENOMIC DNA]</scope>
    <source>
        <strain evidence="3 4">NCTC12195</strain>
    </source>
</reference>
<organism evidence="3 4">
    <name type="scientific">Staphylococcus gallinarum</name>
    <dbReference type="NCBI Taxonomy" id="1293"/>
    <lineage>
        <taxon>Bacteria</taxon>
        <taxon>Bacillati</taxon>
        <taxon>Bacillota</taxon>
        <taxon>Bacilli</taxon>
        <taxon>Bacillales</taxon>
        <taxon>Staphylococcaceae</taxon>
        <taxon>Staphylococcus</taxon>
    </lineage>
</organism>